<feature type="domain" description="Phage tail tape measure protein" evidence="4">
    <location>
        <begin position="207"/>
        <end position="406"/>
    </location>
</feature>
<gene>
    <name evidence="5" type="ORF">OE059_04825</name>
</gene>
<keyword evidence="2" id="KW-0175">Coiled coil</keyword>
<keyword evidence="6" id="KW-1185">Reference proteome</keyword>
<feature type="transmembrane region" description="Helical" evidence="3">
    <location>
        <begin position="501"/>
        <end position="520"/>
    </location>
</feature>
<evidence type="ECO:0000256" key="3">
    <source>
        <dbReference type="SAM" id="Phobius"/>
    </source>
</evidence>
<reference evidence="5 6" key="1">
    <citation type="submission" date="2022-10" db="EMBL/GenBank/DDBJ databases">
        <title>Complete genome sequence of Exiguobacterium profundum TSS-3 isolated from an extremely saline-alkaline spring located in Ixtapa, Chiapas-Mexico.</title>
        <authorList>
            <person name="Rincon-Rosales R."/>
            <person name="Rogel M.A."/>
            <person name="Rincon-Molina C.I."/>
            <person name="Guerrero G."/>
            <person name="Manzano-Gomez L.A."/>
            <person name="Lopez-Lopez A."/>
            <person name="Rincon Molina F.A."/>
            <person name="Martinez-Romero E."/>
        </authorList>
    </citation>
    <scope>NUCLEOTIDE SEQUENCE [LARGE SCALE GENOMIC DNA]</scope>
    <source>
        <strain evidence="5 6">TSS-3</strain>
    </source>
</reference>
<feature type="transmembrane region" description="Helical" evidence="3">
    <location>
        <begin position="527"/>
        <end position="552"/>
    </location>
</feature>
<proteinExistence type="predicted"/>
<dbReference type="Pfam" id="PF10145">
    <property type="entry name" value="PhageMin_Tail"/>
    <property type="match status" value="1"/>
</dbReference>
<keyword evidence="3" id="KW-0812">Transmembrane</keyword>
<sequence>MTQEIGKLSVSLSLEDSQFNTSVSGINRSLKTLGAELTAMKAKGSAWGNSIEGLSQKQNALGRTLSVQEAKVRQLRDAYERSAAETGQYSEQTQRLAQSLNRAVSQFNRTEAELKGVTSELERQQAELAQSSSKWSQLQEKMSNVGTRLQGVGQGMRNVGQSLALGLTAPLLAVGVASVKTAADFEGQMSRVGSISGATSDELEKLRQSALDLGASSSKSASEVAIAQENLAALGFTANDILSAMPGVISAAEASGADMALTAETMASALNIFGLEASESTRVADILAQTANQSAADINDMSYALKYAGPVAANLGVSMEELSASIGIMTDAGLDGSSAGTALRAGLLALLKPSEENSKKMDALGISMTDANGKFVGIEGVIKNLNDSMKGMTDTQKTATLAALVGTEASSGFLALMKAGPAEIDKMTAALENSEGASAKTAKTMKENLKGSLEELGGSLETLKITVGNALAPAVLSLVEKLQKLAEWFTNLSPEAQKTTLVLAGIAAAIGPLLIAFGAIASSIGSLMTAFGAISGAIATAGGATAALGAVFTALTGPIGLTVLALAALGIGAYKVAQEMKKPALEAEIFGDKVSESTQKAVGAYLELDEQATVALNQLSWSQQTVTGEMASQLIQTYSQMGDQILTEMQTDHAAQLEQTKTFFAQSNVLSKEEEAKIVQNVQTSQEEQQQKVTDGQTRIAEILNTAKEQKRAITEAEKTEINKIQESMKVQAVKVMSESEAEQKAILEKLKTEATKISAEQAAAVVKNSKKQKDEVVKEANDQYTKSVAEIIRMRDESKTISADQANKLIAEAKKQRDGTIKNAEETHDKVVAEAQAQATEHVDKVNWETGQIKTKWQVMKTDIGNKMDEIRSYAKTGWDYISSQTSKKASEMKEAASNKFNEMKTAVSTKMDEVKSSIETKWNNAKSFLTNIDLSSVGRDIVQGLVNGIRNKFEDVKKAASELAEKVKGAITGTLDINSPSKVTTQYGEWTGEGFAKGISKSSKQAEAKAKAMAKSVSDAIKNAEVKFDTNKINADQYIAALKRIDAQHKLTAEQSRKIQSEIYAATQAKAKESAAEAKIVADFYAKLDKLNDDYVAKVRATRDQLKATEKALTDEYKKELADRKAALINFASIFDEITPKTDVSGDKLIANLGTQVDALKQYATSINALKGRGLSQTLLEELENQGPKAAAEIAALASLNDAQLAEYQRLYDEKARIAAIQASKEMVEEKAELARKIEAERKKAEQTVLSYKNEWLKQINALKSATVKAMGELTPGMQNAGKNAIKGMIEGMKAMKGPLLDEAQALAAAVEKTIKSALKIKSPSRLMRDEVGKMIPAGVAIGIEGNMGVVTKAAQSLARVASSSQMSNTVPSSASTRNYNNSAVINVYSPSANPIEIQRAQRQEQRRLAAEWGV</sequence>
<dbReference type="SUPFAM" id="SSF58113">
    <property type="entry name" value="Apolipoprotein A-I"/>
    <property type="match status" value="1"/>
</dbReference>
<organism evidence="5 6">
    <name type="scientific">Exiguobacterium profundum</name>
    <dbReference type="NCBI Taxonomy" id="307643"/>
    <lineage>
        <taxon>Bacteria</taxon>
        <taxon>Bacillati</taxon>
        <taxon>Bacillota</taxon>
        <taxon>Bacilli</taxon>
        <taxon>Bacillales</taxon>
        <taxon>Bacillales Family XII. Incertae Sedis</taxon>
        <taxon>Exiguobacterium</taxon>
    </lineage>
</organism>
<keyword evidence="3" id="KW-1133">Transmembrane helix</keyword>
<protein>
    <submittedName>
        <fullName evidence="5">Phage tail tape measure protein</fullName>
    </submittedName>
</protein>
<dbReference type="RefSeq" id="WP_275060485.1">
    <property type="nucleotide sequence ID" value="NZ_CP109617.1"/>
</dbReference>
<evidence type="ECO:0000313" key="5">
    <source>
        <dbReference type="EMBL" id="WED56186.1"/>
    </source>
</evidence>
<feature type="coiled-coil region" evidence="2">
    <location>
        <begin position="65"/>
        <end position="141"/>
    </location>
</feature>
<evidence type="ECO:0000256" key="1">
    <source>
        <dbReference type="ARBA" id="ARBA00022612"/>
    </source>
</evidence>
<name>A0ABY8B241_9BACL</name>
<dbReference type="Gene3D" id="1.20.5.170">
    <property type="match status" value="1"/>
</dbReference>
<accession>A0ABY8B241</accession>
<dbReference type="NCBIfam" id="TIGR01760">
    <property type="entry name" value="tape_meas_TP901"/>
    <property type="match status" value="1"/>
</dbReference>
<dbReference type="Gene3D" id="1.20.120.20">
    <property type="entry name" value="Apolipoprotein"/>
    <property type="match status" value="1"/>
</dbReference>
<dbReference type="InterPro" id="IPR010090">
    <property type="entry name" value="Phage_tape_meas"/>
</dbReference>
<evidence type="ECO:0000313" key="6">
    <source>
        <dbReference type="Proteomes" id="UP001219957"/>
    </source>
</evidence>
<dbReference type="PANTHER" id="PTHR37813:SF1">
    <property type="entry name" value="FELS-2 PROPHAGE PROTEIN"/>
    <property type="match status" value="1"/>
</dbReference>
<keyword evidence="3" id="KW-0472">Membrane</keyword>
<evidence type="ECO:0000256" key="2">
    <source>
        <dbReference type="SAM" id="Coils"/>
    </source>
</evidence>
<dbReference type="EMBL" id="CP109617">
    <property type="protein sequence ID" value="WED56186.1"/>
    <property type="molecule type" value="Genomic_DNA"/>
</dbReference>
<evidence type="ECO:0000259" key="4">
    <source>
        <dbReference type="Pfam" id="PF10145"/>
    </source>
</evidence>
<feature type="coiled-coil region" evidence="2">
    <location>
        <begin position="1223"/>
        <end position="1257"/>
    </location>
</feature>
<dbReference type="PANTHER" id="PTHR37813">
    <property type="entry name" value="FELS-2 PROPHAGE PROTEIN"/>
    <property type="match status" value="1"/>
</dbReference>
<keyword evidence="1" id="KW-1188">Viral release from host cell</keyword>
<dbReference type="Proteomes" id="UP001219957">
    <property type="component" value="Chromosome"/>
</dbReference>